<evidence type="ECO:0000256" key="1">
    <source>
        <dbReference type="ARBA" id="ARBA00004196"/>
    </source>
</evidence>
<evidence type="ECO:0000259" key="4">
    <source>
        <dbReference type="Pfam" id="PF25876"/>
    </source>
</evidence>
<organism evidence="8 9">
    <name type="scientific">Limibacillus halophilus</name>
    <dbReference type="NCBI Taxonomy" id="1579333"/>
    <lineage>
        <taxon>Bacteria</taxon>
        <taxon>Pseudomonadati</taxon>
        <taxon>Pseudomonadota</taxon>
        <taxon>Alphaproteobacteria</taxon>
        <taxon>Rhodospirillales</taxon>
        <taxon>Rhodovibrionaceae</taxon>
        <taxon>Limibacillus</taxon>
    </lineage>
</organism>
<evidence type="ECO:0000256" key="3">
    <source>
        <dbReference type="SAM" id="Coils"/>
    </source>
</evidence>
<dbReference type="Gene3D" id="2.40.420.20">
    <property type="match status" value="1"/>
</dbReference>
<dbReference type="GO" id="GO:0022857">
    <property type="term" value="F:transmembrane transporter activity"/>
    <property type="evidence" value="ECO:0007669"/>
    <property type="project" value="InterPro"/>
</dbReference>
<accession>A0A839STJ3</accession>
<dbReference type="InterPro" id="IPR006143">
    <property type="entry name" value="RND_pump_MFP"/>
</dbReference>
<comment type="similarity">
    <text evidence="2">Belongs to the membrane fusion protein (MFP) (TC 8.A.1) family.</text>
</comment>
<dbReference type="Pfam" id="PF25917">
    <property type="entry name" value="BSH_RND"/>
    <property type="match status" value="1"/>
</dbReference>
<evidence type="ECO:0000313" key="8">
    <source>
        <dbReference type="EMBL" id="MBB3065648.1"/>
    </source>
</evidence>
<feature type="domain" description="Multidrug resistance protein MdtA-like beta-barrel" evidence="6">
    <location>
        <begin position="197"/>
        <end position="287"/>
    </location>
</feature>
<name>A0A839STJ3_9PROT</name>
<proteinExistence type="inferred from homology"/>
<feature type="domain" description="Multidrug resistance protein MdtA-like barrel-sandwich hybrid" evidence="5">
    <location>
        <begin position="49"/>
        <end position="186"/>
    </location>
</feature>
<dbReference type="InterPro" id="IPR058627">
    <property type="entry name" value="MdtA-like_C"/>
</dbReference>
<dbReference type="GO" id="GO:0005886">
    <property type="term" value="C:plasma membrane"/>
    <property type="evidence" value="ECO:0007669"/>
    <property type="project" value="TreeGrafter"/>
</dbReference>
<comment type="caution">
    <text evidence="8">The sequence shown here is derived from an EMBL/GenBank/DDBJ whole genome shotgun (WGS) entry which is preliminary data.</text>
</comment>
<dbReference type="Pfam" id="PF25876">
    <property type="entry name" value="HH_MFP_RND"/>
    <property type="match status" value="1"/>
</dbReference>
<dbReference type="SUPFAM" id="SSF111369">
    <property type="entry name" value="HlyD-like secretion proteins"/>
    <property type="match status" value="1"/>
</dbReference>
<dbReference type="PANTHER" id="PTHR30158:SF10">
    <property type="entry name" value="CATION EFFLUX PUMP"/>
    <property type="match status" value="1"/>
</dbReference>
<dbReference type="Pfam" id="PF25944">
    <property type="entry name" value="Beta-barrel_RND"/>
    <property type="match status" value="1"/>
</dbReference>
<evidence type="ECO:0000259" key="6">
    <source>
        <dbReference type="Pfam" id="PF25944"/>
    </source>
</evidence>
<dbReference type="PANTHER" id="PTHR30158">
    <property type="entry name" value="ACRA/E-RELATED COMPONENT OF DRUG EFFLUX TRANSPORTER"/>
    <property type="match status" value="1"/>
</dbReference>
<dbReference type="NCBIfam" id="TIGR01730">
    <property type="entry name" value="RND_mfp"/>
    <property type="match status" value="1"/>
</dbReference>
<dbReference type="InterPro" id="IPR058625">
    <property type="entry name" value="MdtA-like_BSH"/>
</dbReference>
<feature type="domain" description="Multidrug resistance protein MdtA-like alpha-helical hairpin" evidence="4">
    <location>
        <begin position="91"/>
        <end position="158"/>
    </location>
</feature>
<dbReference type="RefSeq" id="WP_183416456.1">
    <property type="nucleotide sequence ID" value="NZ_JACHXA010000004.1"/>
</dbReference>
<dbReference type="Proteomes" id="UP000581135">
    <property type="component" value="Unassembled WGS sequence"/>
</dbReference>
<dbReference type="GO" id="GO:0030313">
    <property type="term" value="C:cell envelope"/>
    <property type="evidence" value="ECO:0007669"/>
    <property type="project" value="UniProtKB-SubCell"/>
</dbReference>
<keyword evidence="9" id="KW-1185">Reference proteome</keyword>
<gene>
    <name evidence="8" type="ORF">FHR98_001935</name>
</gene>
<reference evidence="8 9" key="1">
    <citation type="submission" date="2020-08" db="EMBL/GenBank/DDBJ databases">
        <title>Genomic Encyclopedia of Type Strains, Phase III (KMG-III): the genomes of soil and plant-associated and newly described type strains.</title>
        <authorList>
            <person name="Whitman W."/>
        </authorList>
    </citation>
    <scope>NUCLEOTIDE SEQUENCE [LARGE SCALE GENOMIC DNA]</scope>
    <source>
        <strain evidence="8 9">CECT 8803</strain>
    </source>
</reference>
<feature type="domain" description="Multidrug resistance protein MdtA-like C-terminal permuted SH3" evidence="7">
    <location>
        <begin position="295"/>
        <end position="352"/>
    </location>
</feature>
<evidence type="ECO:0000256" key="2">
    <source>
        <dbReference type="ARBA" id="ARBA00009477"/>
    </source>
</evidence>
<feature type="coiled-coil region" evidence="3">
    <location>
        <begin position="89"/>
        <end position="161"/>
    </location>
</feature>
<dbReference type="Gene3D" id="1.10.287.470">
    <property type="entry name" value="Helix hairpin bin"/>
    <property type="match status" value="1"/>
</dbReference>
<evidence type="ECO:0000259" key="5">
    <source>
        <dbReference type="Pfam" id="PF25917"/>
    </source>
</evidence>
<evidence type="ECO:0000313" key="9">
    <source>
        <dbReference type="Proteomes" id="UP000581135"/>
    </source>
</evidence>
<dbReference type="InterPro" id="IPR058626">
    <property type="entry name" value="MdtA-like_b-barrel"/>
</dbReference>
<dbReference type="GO" id="GO:0046677">
    <property type="term" value="P:response to antibiotic"/>
    <property type="evidence" value="ECO:0007669"/>
    <property type="project" value="TreeGrafter"/>
</dbReference>
<protein>
    <submittedName>
        <fullName evidence="8">RND family efflux transporter MFP subunit</fullName>
    </submittedName>
</protein>
<dbReference type="Pfam" id="PF25967">
    <property type="entry name" value="RND-MFP_C"/>
    <property type="match status" value="1"/>
</dbReference>
<dbReference type="EMBL" id="JACHXA010000004">
    <property type="protein sequence ID" value="MBB3065648.1"/>
    <property type="molecule type" value="Genomic_DNA"/>
</dbReference>
<dbReference type="Gene3D" id="2.40.50.100">
    <property type="match status" value="1"/>
</dbReference>
<sequence length="379" mass="41251">MMIIAIAILPTGLRAQTPGQAPQVSVVRAIEKEIVEWDEFTGRFEAVKFVDVRARVSGYLESAHFTDGQFVEKGDLLFVIDPRPFEAAVDLAQANVARFESELELAILELKRAERLLPNKNIAREEYDSRVANKKVQEAQLRAAKAELRSAELDLAFTEVRAPVSGRISSAEVDEGNLIEAASGASTRLTTIVSQDPIHFVFDVSESDYLKYIRLNSVSGVGNPTVAGATIEVELRLMDEKDWPRRGKIDFVDTVFDRGTGTLRLRATFENKHGILVPGLFARLRLPAKTPAVSIVIPEVAVLSDQSTKIVLTVDPEGTVIPRPVVLGPSIDGLVVIREGLTLNDEVIVKGLLRARPGSKVAPEVISLEALQGSTGGGQ</sequence>
<keyword evidence="3" id="KW-0175">Coiled coil</keyword>
<evidence type="ECO:0000259" key="7">
    <source>
        <dbReference type="Pfam" id="PF25967"/>
    </source>
</evidence>
<comment type="subcellular location">
    <subcellularLocation>
        <location evidence="1">Cell envelope</location>
    </subcellularLocation>
</comment>
<dbReference type="InterPro" id="IPR058624">
    <property type="entry name" value="MdtA-like_HH"/>
</dbReference>
<dbReference type="Gene3D" id="2.40.30.170">
    <property type="match status" value="1"/>
</dbReference>
<dbReference type="AlphaFoldDB" id="A0A839STJ3"/>